<dbReference type="Proteomes" id="UP000023152">
    <property type="component" value="Unassembled WGS sequence"/>
</dbReference>
<comment type="caution">
    <text evidence="2">The sequence shown here is derived from an EMBL/GenBank/DDBJ whole genome shotgun (WGS) entry which is preliminary data.</text>
</comment>
<evidence type="ECO:0000313" key="2">
    <source>
        <dbReference type="EMBL" id="ETO06982.1"/>
    </source>
</evidence>
<proteinExistence type="predicted"/>
<name>X6M0Q3_RETFI</name>
<gene>
    <name evidence="2" type="ORF">RFI_30410</name>
</gene>
<keyword evidence="3" id="KW-1185">Reference proteome</keyword>
<dbReference type="AlphaFoldDB" id="X6M0Q3"/>
<accession>X6M0Q3</accession>
<reference evidence="2 3" key="1">
    <citation type="journal article" date="2013" name="Curr. Biol.">
        <title>The Genome of the Foraminiferan Reticulomyxa filosa.</title>
        <authorList>
            <person name="Glockner G."/>
            <person name="Hulsmann N."/>
            <person name="Schleicher M."/>
            <person name="Noegel A.A."/>
            <person name="Eichinger L."/>
            <person name="Gallinger C."/>
            <person name="Pawlowski J."/>
            <person name="Sierra R."/>
            <person name="Euteneuer U."/>
            <person name="Pillet L."/>
            <person name="Moustafa A."/>
            <person name="Platzer M."/>
            <person name="Groth M."/>
            <person name="Szafranski K."/>
            <person name="Schliwa M."/>
        </authorList>
    </citation>
    <scope>NUCLEOTIDE SEQUENCE [LARGE SCALE GENOMIC DNA]</scope>
</reference>
<feature type="region of interest" description="Disordered" evidence="1">
    <location>
        <begin position="27"/>
        <end position="60"/>
    </location>
</feature>
<organism evidence="2 3">
    <name type="scientific">Reticulomyxa filosa</name>
    <dbReference type="NCBI Taxonomy" id="46433"/>
    <lineage>
        <taxon>Eukaryota</taxon>
        <taxon>Sar</taxon>
        <taxon>Rhizaria</taxon>
        <taxon>Retaria</taxon>
        <taxon>Foraminifera</taxon>
        <taxon>Monothalamids</taxon>
        <taxon>Reticulomyxidae</taxon>
        <taxon>Reticulomyxa</taxon>
    </lineage>
</organism>
<dbReference type="EMBL" id="ASPP01026633">
    <property type="protein sequence ID" value="ETO06982.1"/>
    <property type="molecule type" value="Genomic_DNA"/>
</dbReference>
<evidence type="ECO:0000313" key="3">
    <source>
        <dbReference type="Proteomes" id="UP000023152"/>
    </source>
</evidence>
<feature type="compositionally biased region" description="Low complexity" evidence="1">
    <location>
        <begin position="32"/>
        <end position="59"/>
    </location>
</feature>
<evidence type="ECO:0000256" key="1">
    <source>
        <dbReference type="SAM" id="MobiDB-lite"/>
    </source>
</evidence>
<sequence length="156" mass="18252">MEQEQQLAELKEALDLKTRQLNLYRQNHHSNDNNNQHNDNNNNSNNDNNNNNNNNNSNNIVLPIHLRPKFSEFLQKLLTYQRQHFAQALNNFVQSIDPKTLPSHITKQHLFAELIKIGNSLTVDYVSELELRLNGSFQIQPKFMVFFLKKKKGEGK</sequence>
<protein>
    <submittedName>
        <fullName evidence="2">Uncharacterized protein</fullName>
    </submittedName>
</protein>